<dbReference type="OrthoDB" id="7426044at2759"/>
<keyword evidence="2" id="KW-1185">Reference proteome</keyword>
<reference evidence="2" key="1">
    <citation type="submission" date="2017-01" db="EMBL/GenBank/DDBJ databases">
        <title>Comparative genomics of anhydrobiosis in the tardigrade Hypsibius dujardini.</title>
        <authorList>
            <person name="Yoshida Y."/>
            <person name="Koutsovoulos G."/>
            <person name="Laetsch D."/>
            <person name="Stevens L."/>
            <person name="Kumar S."/>
            <person name="Horikawa D."/>
            <person name="Ishino K."/>
            <person name="Komine S."/>
            <person name="Tomita M."/>
            <person name="Blaxter M."/>
            <person name="Arakawa K."/>
        </authorList>
    </citation>
    <scope>NUCLEOTIDE SEQUENCE [LARGE SCALE GENOMIC DNA]</scope>
    <source>
        <strain evidence="2">Z151</strain>
    </source>
</reference>
<sequence>MLQPQRQLCGFFLADEVSVVRQKRGATFAKVAHQRVAYRGRQTRLKSFPPVQRPPVWEALRILRGPGPHILSQLTLPVVLPFFDCASVKQPGFYADVSLDCRVFHRCDIHGSHTAYLAGGSPSVVFNQITLTPDWYYNVNCSRSPEFFDYSNPRLYNNSEWLLFDDGGDFEIEASQSAGLQVNTPVYIAGDLVIDTLANGTNITGYFASIDKITLNIVKGGSYPINCAAGISLINVTATDPDDLTVNDNIPANVLARLGADETIRRPNDPVASTSKLRYIAVDPATGRVIVDAQVLNGTEPADTPAAFALCSTKGTMNQTYDVVCTDAGGRQSNHVQFTVMYAVCPLRLKIACEVTTCGGKAPALGLPV</sequence>
<name>A0A1W0X4D9_HYPEX</name>
<dbReference type="AlphaFoldDB" id="A0A1W0X4D9"/>
<dbReference type="PANTHER" id="PTHR22933">
    <property type="entry name" value="FI18007P1-RELATED"/>
    <property type="match status" value="1"/>
</dbReference>
<gene>
    <name evidence="1" type="ORF">BV898_03853</name>
</gene>
<dbReference type="InterPro" id="IPR052976">
    <property type="entry name" value="Scoloptoxin-like"/>
</dbReference>
<dbReference type="PANTHER" id="PTHR22933:SF31">
    <property type="entry name" value="FI18007P1"/>
    <property type="match status" value="1"/>
</dbReference>
<dbReference type="Proteomes" id="UP000192578">
    <property type="component" value="Unassembled WGS sequence"/>
</dbReference>
<proteinExistence type="predicted"/>
<evidence type="ECO:0000313" key="2">
    <source>
        <dbReference type="Proteomes" id="UP000192578"/>
    </source>
</evidence>
<comment type="caution">
    <text evidence="1">The sequence shown here is derived from an EMBL/GenBank/DDBJ whole genome shotgun (WGS) entry which is preliminary data.</text>
</comment>
<protein>
    <submittedName>
        <fullName evidence="1">Uncharacterized protein</fullName>
    </submittedName>
</protein>
<accession>A0A1W0X4D9</accession>
<organism evidence="1 2">
    <name type="scientific">Hypsibius exemplaris</name>
    <name type="common">Freshwater tardigrade</name>
    <dbReference type="NCBI Taxonomy" id="2072580"/>
    <lineage>
        <taxon>Eukaryota</taxon>
        <taxon>Metazoa</taxon>
        <taxon>Ecdysozoa</taxon>
        <taxon>Tardigrada</taxon>
        <taxon>Eutardigrada</taxon>
        <taxon>Parachela</taxon>
        <taxon>Hypsibioidea</taxon>
        <taxon>Hypsibiidae</taxon>
        <taxon>Hypsibius</taxon>
    </lineage>
</organism>
<dbReference type="EMBL" id="MTYJ01000018">
    <property type="protein sequence ID" value="OQV22356.1"/>
    <property type="molecule type" value="Genomic_DNA"/>
</dbReference>
<evidence type="ECO:0000313" key="1">
    <source>
        <dbReference type="EMBL" id="OQV22356.1"/>
    </source>
</evidence>